<gene>
    <name evidence="5 7" type="ORF">C08E8.2</name>
    <name evidence="5" type="ORF">CELE_C08E8.2</name>
</gene>
<dbReference type="SUPFAM" id="SSF63829">
    <property type="entry name" value="Calcium-dependent phosphotriesterase"/>
    <property type="match status" value="1"/>
</dbReference>
<proteinExistence type="inferred from homology"/>
<keyword evidence="3" id="KW-0325">Glycoprotein</keyword>
<dbReference type="PhylomeDB" id="O62040"/>
<dbReference type="KEGG" id="cel:CELE_C08E8.2"/>
<protein>
    <submittedName>
        <fullName evidence="5">Strictosidine synthase conserved region domain-containing protein</fullName>
    </submittedName>
</protein>
<dbReference type="AlphaFoldDB" id="O62040"/>
<dbReference type="Pfam" id="PF03088">
    <property type="entry name" value="Str_synth"/>
    <property type="match status" value="1"/>
</dbReference>
<dbReference type="Proteomes" id="UP000001940">
    <property type="component" value="Chromosome V"/>
</dbReference>
<dbReference type="WormBase" id="C08E8.2">
    <property type="protein sequence ID" value="CE41354"/>
    <property type="gene ID" value="WBGene00007438"/>
</dbReference>
<evidence type="ECO:0000313" key="5">
    <source>
        <dbReference type="EMBL" id="CAB03857.2"/>
    </source>
</evidence>
<evidence type="ECO:0000256" key="1">
    <source>
        <dbReference type="ARBA" id="ARBA00009191"/>
    </source>
</evidence>
<feature type="domain" description="Strictosidine synthase conserved region" evidence="4">
    <location>
        <begin position="126"/>
        <end position="207"/>
    </location>
</feature>
<dbReference type="PeptideAtlas" id="O62040"/>
<accession>O62040</accession>
<sequence length="338" mass="37725">MTNSKKLSILEGQVIGPESMVVDDEAIYVSVNDAKVLKIVDGKVRATAVYSKNPIFPPNMTRFEAEAICGRPLGIRKLVEGTKKFVLVDAYLGVFIIDFSDELRPKSTQILDASKPIDGFRPNFLNDLDVISEDELIITHSSIRHDCRHFFNLVLEHQGDGRILHLKISTGTVKVLAKNLYFPNGIQLTPDKKSAIFAECSMARIKKLDLETGKIDIFCENLPGLPDNIRGTPRGTFWVGLAATRSKNYPSLLDRLGNWPGVRQFFVDIVPAAHWMKILVFSKHPHSIIVELDSNGKIIRSLHDVTGKHVSDVSQVTEHNGFLYLGSFADTYIAKVEL</sequence>
<dbReference type="RefSeq" id="NP_507590.2">
    <property type="nucleotide sequence ID" value="NM_075189.2"/>
</dbReference>
<keyword evidence="6" id="KW-1185">Reference proteome</keyword>
<dbReference type="OMA" id="LHFTNDM"/>
<evidence type="ECO:0000256" key="2">
    <source>
        <dbReference type="ARBA" id="ARBA00022553"/>
    </source>
</evidence>
<dbReference type="Gene3D" id="2.120.10.30">
    <property type="entry name" value="TolB, C-terminal domain"/>
    <property type="match status" value="1"/>
</dbReference>
<reference evidence="5 6" key="1">
    <citation type="journal article" date="1998" name="Science">
        <title>Genome sequence of the nematode C. elegans: a platform for investigating biology.</title>
        <authorList>
            <consortium name="The C. elegans sequencing consortium"/>
            <person name="Sulson J.E."/>
            <person name="Waterston R."/>
        </authorList>
    </citation>
    <scope>NUCLEOTIDE SEQUENCE [LARGE SCALE GENOMIC DNA]</scope>
    <source>
        <strain evidence="5 6">Bristol N2</strain>
    </source>
</reference>
<dbReference type="SMR" id="O62040"/>
<dbReference type="AGR" id="WB:WBGene00007438"/>
<keyword evidence="2" id="KW-0597">Phosphoprotein</keyword>
<dbReference type="CTD" id="182407"/>
<dbReference type="EMBL" id="BX284605">
    <property type="protein sequence ID" value="CAB03857.2"/>
    <property type="molecule type" value="Genomic_DNA"/>
</dbReference>
<dbReference type="PANTHER" id="PTHR10426">
    <property type="entry name" value="STRICTOSIDINE SYNTHASE-RELATED"/>
    <property type="match status" value="1"/>
</dbReference>
<dbReference type="GeneID" id="182407"/>
<dbReference type="OrthoDB" id="5307922at2759"/>
<organism evidence="5 6">
    <name type="scientific">Caenorhabditis elegans</name>
    <dbReference type="NCBI Taxonomy" id="6239"/>
    <lineage>
        <taxon>Eukaryota</taxon>
        <taxon>Metazoa</taxon>
        <taxon>Ecdysozoa</taxon>
        <taxon>Nematoda</taxon>
        <taxon>Chromadorea</taxon>
        <taxon>Rhabditida</taxon>
        <taxon>Rhabditina</taxon>
        <taxon>Rhabditomorpha</taxon>
        <taxon>Rhabditoidea</taxon>
        <taxon>Rhabditidae</taxon>
        <taxon>Peloderinae</taxon>
        <taxon>Caenorhabditis</taxon>
    </lineage>
</organism>
<dbReference type="GO" id="GO:0016787">
    <property type="term" value="F:hydrolase activity"/>
    <property type="evidence" value="ECO:0000318"/>
    <property type="project" value="GO_Central"/>
</dbReference>
<dbReference type="eggNOG" id="KOG1520">
    <property type="taxonomic scope" value="Eukaryota"/>
</dbReference>
<dbReference type="InterPro" id="IPR018119">
    <property type="entry name" value="Strictosidine_synth_cons-reg"/>
</dbReference>
<evidence type="ECO:0000256" key="3">
    <source>
        <dbReference type="ARBA" id="ARBA00023180"/>
    </source>
</evidence>
<dbReference type="UCSC" id="C08E8.2">
    <property type="organism name" value="c. elegans"/>
</dbReference>
<dbReference type="HOGENOM" id="CLU_023267_0_0_1"/>
<dbReference type="PANTHER" id="PTHR10426:SF88">
    <property type="entry name" value="ADIPOCYTE PLASMA MEMBRANE-ASSOCIATED PROTEIN HEMOMUCIN-RELATED"/>
    <property type="match status" value="1"/>
</dbReference>
<comment type="similarity">
    <text evidence="1">Belongs to the strictosidine synthase family.</text>
</comment>
<evidence type="ECO:0000313" key="7">
    <source>
        <dbReference type="WormBase" id="C08E8.2"/>
    </source>
</evidence>
<evidence type="ECO:0000313" key="6">
    <source>
        <dbReference type="Proteomes" id="UP000001940"/>
    </source>
</evidence>
<dbReference type="InterPro" id="IPR011042">
    <property type="entry name" value="6-blade_b-propeller_TolB-like"/>
</dbReference>
<dbReference type="PaxDb" id="6239-C08E8.2"/>
<name>O62040_CAEEL</name>
<dbReference type="InParanoid" id="O62040"/>
<dbReference type="FunCoup" id="O62040">
    <property type="interactions" value="769"/>
</dbReference>
<dbReference type="STRING" id="6239.C08E8.2.1"/>
<evidence type="ECO:0000259" key="4">
    <source>
        <dbReference type="Pfam" id="PF03088"/>
    </source>
</evidence>